<evidence type="ECO:0000256" key="7">
    <source>
        <dbReference type="SAM" id="Phobius"/>
    </source>
</evidence>
<comment type="subcellular location">
    <subcellularLocation>
        <location evidence="1">Membrane</location>
        <topology evidence="1">Multi-pass membrane protein</topology>
    </subcellularLocation>
</comment>
<evidence type="ECO:0000259" key="8">
    <source>
        <dbReference type="Pfam" id="PF01794"/>
    </source>
</evidence>
<dbReference type="InterPro" id="IPR013130">
    <property type="entry name" value="Fe3_Rdtase_TM_dom"/>
</dbReference>
<evidence type="ECO:0000256" key="2">
    <source>
        <dbReference type="ARBA" id="ARBA00022448"/>
    </source>
</evidence>
<accession>A0A1F5PEW7</accession>
<evidence type="ECO:0000256" key="6">
    <source>
        <dbReference type="ARBA" id="ARBA00023136"/>
    </source>
</evidence>
<evidence type="ECO:0000256" key="1">
    <source>
        <dbReference type="ARBA" id="ARBA00004141"/>
    </source>
</evidence>
<feature type="transmembrane region" description="Helical" evidence="7">
    <location>
        <begin position="70"/>
        <end position="92"/>
    </location>
</feature>
<dbReference type="InterPro" id="IPR022837">
    <property type="entry name" value="MsrQ-like"/>
</dbReference>
<dbReference type="Pfam" id="PF01794">
    <property type="entry name" value="Ferric_reduct"/>
    <property type="match status" value="1"/>
</dbReference>
<keyword evidence="3 7" id="KW-0812">Transmembrane</keyword>
<organism evidence="9 10">
    <name type="scientific">Candidatus Doudnabacteria bacterium RIFCSPHIGHO2_01_FULL_50_11</name>
    <dbReference type="NCBI Taxonomy" id="1817828"/>
    <lineage>
        <taxon>Bacteria</taxon>
        <taxon>Candidatus Doudnaibacteriota</taxon>
    </lineage>
</organism>
<feature type="transmembrane region" description="Helical" evidence="7">
    <location>
        <begin position="104"/>
        <end position="123"/>
    </location>
</feature>
<dbReference type="GO" id="GO:0020037">
    <property type="term" value="F:heme binding"/>
    <property type="evidence" value="ECO:0007669"/>
    <property type="project" value="TreeGrafter"/>
</dbReference>
<dbReference type="GO" id="GO:0005886">
    <property type="term" value="C:plasma membrane"/>
    <property type="evidence" value="ECO:0007669"/>
    <property type="project" value="TreeGrafter"/>
</dbReference>
<dbReference type="GO" id="GO:0016679">
    <property type="term" value="F:oxidoreductase activity, acting on diphenols and related substances as donors"/>
    <property type="evidence" value="ECO:0007669"/>
    <property type="project" value="TreeGrafter"/>
</dbReference>
<keyword evidence="4 7" id="KW-1133">Transmembrane helix</keyword>
<feature type="domain" description="Ferric oxidoreductase" evidence="8">
    <location>
        <begin position="38"/>
        <end position="151"/>
    </location>
</feature>
<reference evidence="9 10" key="1">
    <citation type="journal article" date="2016" name="Nat. Commun.">
        <title>Thousands of microbial genomes shed light on interconnected biogeochemical processes in an aquifer system.</title>
        <authorList>
            <person name="Anantharaman K."/>
            <person name="Brown C.T."/>
            <person name="Hug L.A."/>
            <person name="Sharon I."/>
            <person name="Castelle C.J."/>
            <person name="Probst A.J."/>
            <person name="Thomas B.C."/>
            <person name="Singh A."/>
            <person name="Wilkins M.J."/>
            <person name="Karaoz U."/>
            <person name="Brodie E.L."/>
            <person name="Williams K.H."/>
            <person name="Hubbard S.S."/>
            <person name="Banfield J.F."/>
        </authorList>
    </citation>
    <scope>NUCLEOTIDE SEQUENCE [LARGE SCALE GENOMIC DNA]</scope>
</reference>
<proteinExistence type="predicted"/>
<comment type="caution">
    <text evidence="9">The sequence shown here is derived from an EMBL/GenBank/DDBJ whole genome shotgun (WGS) entry which is preliminary data.</text>
</comment>
<dbReference type="GO" id="GO:0010181">
    <property type="term" value="F:FMN binding"/>
    <property type="evidence" value="ECO:0007669"/>
    <property type="project" value="TreeGrafter"/>
</dbReference>
<dbReference type="PANTHER" id="PTHR36964:SF1">
    <property type="entry name" value="PROTEIN-METHIONINE-SULFOXIDE REDUCTASE HEME-BINDING SUBUNIT MSRQ"/>
    <property type="match status" value="1"/>
</dbReference>
<evidence type="ECO:0000313" key="9">
    <source>
        <dbReference type="EMBL" id="OGE88461.1"/>
    </source>
</evidence>
<evidence type="ECO:0000256" key="3">
    <source>
        <dbReference type="ARBA" id="ARBA00022692"/>
    </source>
</evidence>
<evidence type="ECO:0000256" key="5">
    <source>
        <dbReference type="ARBA" id="ARBA00023004"/>
    </source>
</evidence>
<keyword evidence="2" id="KW-0813">Transport</keyword>
<dbReference type="AlphaFoldDB" id="A0A1F5PEW7"/>
<dbReference type="PANTHER" id="PTHR36964">
    <property type="entry name" value="PROTEIN-METHIONINE-SULFOXIDE REDUCTASE HEME-BINDING SUBUNIT MSRQ"/>
    <property type="match status" value="1"/>
</dbReference>
<dbReference type="Proteomes" id="UP000178377">
    <property type="component" value="Unassembled WGS sequence"/>
</dbReference>
<feature type="transmembrane region" description="Helical" evidence="7">
    <location>
        <begin position="34"/>
        <end position="58"/>
    </location>
</feature>
<evidence type="ECO:0000256" key="4">
    <source>
        <dbReference type="ARBA" id="ARBA00022989"/>
    </source>
</evidence>
<evidence type="ECO:0000313" key="10">
    <source>
        <dbReference type="Proteomes" id="UP000178377"/>
    </source>
</evidence>
<keyword evidence="6 7" id="KW-0472">Membrane</keyword>
<dbReference type="EMBL" id="MFEO01000033">
    <property type="protein sequence ID" value="OGE88461.1"/>
    <property type="molecule type" value="Genomic_DNA"/>
</dbReference>
<name>A0A1F5PEW7_9BACT</name>
<feature type="transmembrane region" description="Helical" evidence="7">
    <location>
        <begin position="143"/>
        <end position="163"/>
    </location>
</feature>
<keyword evidence="5" id="KW-0408">Iron</keyword>
<feature type="transmembrane region" description="Helical" evidence="7">
    <location>
        <begin position="169"/>
        <end position="189"/>
    </location>
</feature>
<gene>
    <name evidence="9" type="ORF">A2722_01000</name>
</gene>
<sequence>MFALAAALAVGVLLSVLARIPDDSLRLIRLGQWYALCATAFLYIALLISPLYVAFSSLPGRAYAIRARRAIGVSAYFFTLLHSSIEFFGLLGGLGGLRFLPNKYLIAISLSFTALVILSLMAATSFDRMVILLGRRWKQLHRFVYLAGLLIIIHALLLGTHYANLSRTIPRVSIAALIFLLLLESIRIYKFLRARRADIH</sequence>
<protein>
    <recommendedName>
        <fullName evidence="8">Ferric oxidoreductase domain-containing protein</fullName>
    </recommendedName>
</protein>